<organism evidence="1 2">
    <name type="scientific">Scutellospora calospora</name>
    <dbReference type="NCBI Taxonomy" id="85575"/>
    <lineage>
        <taxon>Eukaryota</taxon>
        <taxon>Fungi</taxon>
        <taxon>Fungi incertae sedis</taxon>
        <taxon>Mucoromycota</taxon>
        <taxon>Glomeromycotina</taxon>
        <taxon>Glomeromycetes</taxon>
        <taxon>Diversisporales</taxon>
        <taxon>Gigasporaceae</taxon>
        <taxon>Scutellospora</taxon>
    </lineage>
</organism>
<name>A0ACA9PFC3_9GLOM</name>
<evidence type="ECO:0000313" key="2">
    <source>
        <dbReference type="Proteomes" id="UP000789860"/>
    </source>
</evidence>
<reference evidence="1" key="1">
    <citation type="submission" date="2021-06" db="EMBL/GenBank/DDBJ databases">
        <authorList>
            <person name="Kallberg Y."/>
            <person name="Tangrot J."/>
            <person name="Rosling A."/>
        </authorList>
    </citation>
    <scope>NUCLEOTIDE SEQUENCE</scope>
    <source>
        <strain evidence="1">AU212A</strain>
    </source>
</reference>
<proteinExistence type="predicted"/>
<keyword evidence="2" id="KW-1185">Reference proteome</keyword>
<sequence>IAKRSLKTLRTWLVAFKVEVRSQSYVSFVSSFTKACAIRQ</sequence>
<dbReference type="Proteomes" id="UP000789860">
    <property type="component" value="Unassembled WGS sequence"/>
</dbReference>
<protein>
    <submittedName>
        <fullName evidence="1">497_t:CDS:1</fullName>
    </submittedName>
</protein>
<evidence type="ECO:0000313" key="1">
    <source>
        <dbReference type="EMBL" id="CAG8704139.1"/>
    </source>
</evidence>
<accession>A0ACA9PFC3</accession>
<feature type="non-terminal residue" evidence="1">
    <location>
        <position position="1"/>
    </location>
</feature>
<comment type="caution">
    <text evidence="1">The sequence shown here is derived from an EMBL/GenBank/DDBJ whole genome shotgun (WGS) entry which is preliminary data.</text>
</comment>
<dbReference type="EMBL" id="CAJVPM010040727">
    <property type="protein sequence ID" value="CAG8704139.1"/>
    <property type="molecule type" value="Genomic_DNA"/>
</dbReference>
<gene>
    <name evidence="1" type="ORF">SCALOS_LOCUS10607</name>
</gene>
<feature type="non-terminal residue" evidence="1">
    <location>
        <position position="40"/>
    </location>
</feature>